<organism evidence="2 3">
    <name type="scientific">Eumeta variegata</name>
    <name type="common">Bagworm moth</name>
    <name type="synonym">Eumeta japonica</name>
    <dbReference type="NCBI Taxonomy" id="151549"/>
    <lineage>
        <taxon>Eukaryota</taxon>
        <taxon>Metazoa</taxon>
        <taxon>Ecdysozoa</taxon>
        <taxon>Arthropoda</taxon>
        <taxon>Hexapoda</taxon>
        <taxon>Insecta</taxon>
        <taxon>Pterygota</taxon>
        <taxon>Neoptera</taxon>
        <taxon>Endopterygota</taxon>
        <taxon>Lepidoptera</taxon>
        <taxon>Glossata</taxon>
        <taxon>Ditrysia</taxon>
        <taxon>Tineoidea</taxon>
        <taxon>Psychidae</taxon>
        <taxon>Oiketicinae</taxon>
        <taxon>Eumeta</taxon>
    </lineage>
</organism>
<protein>
    <submittedName>
        <fullName evidence="2">Uncharacterized protein</fullName>
    </submittedName>
</protein>
<reference evidence="2 3" key="1">
    <citation type="journal article" date="2019" name="Commun. Biol.">
        <title>The bagworm genome reveals a unique fibroin gene that provides high tensile strength.</title>
        <authorList>
            <person name="Kono N."/>
            <person name="Nakamura H."/>
            <person name="Ohtoshi R."/>
            <person name="Tomita M."/>
            <person name="Numata K."/>
            <person name="Arakawa K."/>
        </authorList>
    </citation>
    <scope>NUCLEOTIDE SEQUENCE [LARGE SCALE GENOMIC DNA]</scope>
</reference>
<name>A0A4C1YC82_EUMVA</name>
<gene>
    <name evidence="2" type="ORF">EVAR_49250_1</name>
</gene>
<evidence type="ECO:0000313" key="3">
    <source>
        <dbReference type="Proteomes" id="UP000299102"/>
    </source>
</evidence>
<comment type="caution">
    <text evidence="2">The sequence shown here is derived from an EMBL/GenBank/DDBJ whole genome shotgun (WGS) entry which is preliminary data.</text>
</comment>
<proteinExistence type="predicted"/>
<dbReference type="Proteomes" id="UP000299102">
    <property type="component" value="Unassembled WGS sequence"/>
</dbReference>
<accession>A0A4C1YC82</accession>
<dbReference type="AlphaFoldDB" id="A0A4C1YC82"/>
<sequence length="145" mass="15426">MTVYYIPGSVREAFPLAVTDSNAIAGFACTGVWPLNRNTFTGVDIAPSSLTNRPLQVENDVPPTAFGVDDCSEPVPNNLFDDYVITSNPGSPSLLELSDIQAHDLNQLSTSAISDPSPCSPQRGPSGIQPIPTISFSPLEIRLLP</sequence>
<evidence type="ECO:0000256" key="1">
    <source>
        <dbReference type="SAM" id="MobiDB-lite"/>
    </source>
</evidence>
<dbReference type="OrthoDB" id="4327074at2759"/>
<dbReference type="EMBL" id="BGZK01001180">
    <property type="protein sequence ID" value="GBP73628.1"/>
    <property type="molecule type" value="Genomic_DNA"/>
</dbReference>
<feature type="region of interest" description="Disordered" evidence="1">
    <location>
        <begin position="110"/>
        <end position="133"/>
    </location>
</feature>
<keyword evidence="3" id="KW-1185">Reference proteome</keyword>
<evidence type="ECO:0000313" key="2">
    <source>
        <dbReference type="EMBL" id="GBP73628.1"/>
    </source>
</evidence>